<dbReference type="Proteomes" id="UP000070121">
    <property type="component" value="Unassembled WGS sequence"/>
</dbReference>
<reference evidence="2 3" key="1">
    <citation type="submission" date="2014-02" db="EMBL/GenBank/DDBJ databases">
        <title>The genome sequence of Colletotrichum salicis CBS 607.94.</title>
        <authorList>
            <person name="Baroncelli R."/>
            <person name="Thon M.R."/>
        </authorList>
    </citation>
    <scope>NUCLEOTIDE SEQUENCE [LARGE SCALE GENOMIC DNA]</scope>
    <source>
        <strain evidence="2 3">CBS 607.94</strain>
    </source>
</reference>
<keyword evidence="3" id="KW-1185">Reference proteome</keyword>
<proteinExistence type="predicted"/>
<organism evidence="2 3">
    <name type="scientific">Colletotrichum salicis</name>
    <dbReference type="NCBI Taxonomy" id="1209931"/>
    <lineage>
        <taxon>Eukaryota</taxon>
        <taxon>Fungi</taxon>
        <taxon>Dikarya</taxon>
        <taxon>Ascomycota</taxon>
        <taxon>Pezizomycotina</taxon>
        <taxon>Sordariomycetes</taxon>
        <taxon>Hypocreomycetidae</taxon>
        <taxon>Glomerellales</taxon>
        <taxon>Glomerellaceae</taxon>
        <taxon>Colletotrichum</taxon>
        <taxon>Colletotrichum acutatum species complex</taxon>
    </lineage>
</organism>
<feature type="region of interest" description="Disordered" evidence="1">
    <location>
        <begin position="115"/>
        <end position="145"/>
    </location>
</feature>
<gene>
    <name evidence="2" type="ORF">CSAL01_08179</name>
</gene>
<dbReference type="EMBL" id="JFFI01001693">
    <property type="protein sequence ID" value="KXH55766.1"/>
    <property type="molecule type" value="Genomic_DNA"/>
</dbReference>
<evidence type="ECO:0000313" key="2">
    <source>
        <dbReference type="EMBL" id="KXH55766.1"/>
    </source>
</evidence>
<feature type="compositionally biased region" description="Polar residues" evidence="1">
    <location>
        <begin position="115"/>
        <end position="129"/>
    </location>
</feature>
<sequence>MPTLTLPGGMAEKKSGYKADSRPTFSSAPSRRSGGTAESRAGSPCTCVEICCLHPDSDPRKHAYLKMRYKIRPTAARASENVLLCRWTFDFSGAVRNIRPKCDFSGYPSLEEGTYSMQQSRHIPSQVSNPPHRKSLSPSLPTLSRREIPPETQATHVELFERFLNPEFWGSLAHPRCTQSRWSVEPIFIPTREAEDSIRGSSNQGNASGPLFSAGTGYGTLFFGQQRLVAAGYMTGMPRSLCCSLELQSHTWRDAASVMNNR</sequence>
<feature type="region of interest" description="Disordered" evidence="1">
    <location>
        <begin position="1"/>
        <end position="42"/>
    </location>
</feature>
<evidence type="ECO:0000313" key="3">
    <source>
        <dbReference type="Proteomes" id="UP000070121"/>
    </source>
</evidence>
<dbReference type="AlphaFoldDB" id="A0A135U5T4"/>
<evidence type="ECO:0000256" key="1">
    <source>
        <dbReference type="SAM" id="MobiDB-lite"/>
    </source>
</evidence>
<feature type="compositionally biased region" description="Basic and acidic residues" evidence="1">
    <location>
        <begin position="11"/>
        <end position="21"/>
    </location>
</feature>
<comment type="caution">
    <text evidence="2">The sequence shown here is derived from an EMBL/GenBank/DDBJ whole genome shotgun (WGS) entry which is preliminary data.</text>
</comment>
<accession>A0A135U5T4</accession>
<name>A0A135U5T4_9PEZI</name>
<protein>
    <submittedName>
        <fullName evidence="2">Uncharacterized protein</fullName>
    </submittedName>
</protein>